<feature type="transmembrane region" description="Helical" evidence="15">
    <location>
        <begin position="115"/>
        <end position="136"/>
    </location>
</feature>
<dbReference type="GO" id="GO:0004992">
    <property type="term" value="F:platelet activating factor receptor activity"/>
    <property type="evidence" value="ECO:0007669"/>
    <property type="project" value="InterPro"/>
</dbReference>
<keyword evidence="8 14" id="KW-0297">G-protein coupled receptor</keyword>
<feature type="transmembrane region" description="Helical" evidence="15">
    <location>
        <begin position="157"/>
        <end position="174"/>
    </location>
</feature>
<keyword evidence="9 15" id="KW-0472">Membrane</keyword>
<evidence type="ECO:0000256" key="13">
    <source>
        <dbReference type="ARBA" id="ARBA00023224"/>
    </source>
</evidence>
<dbReference type="GO" id="GO:0045028">
    <property type="term" value="F:G protein-coupled purinergic nucleotide receptor activity"/>
    <property type="evidence" value="ECO:0007669"/>
    <property type="project" value="TreeGrafter"/>
</dbReference>
<evidence type="ECO:0000256" key="14">
    <source>
        <dbReference type="RuleBase" id="RU000688"/>
    </source>
</evidence>
<sequence length="275" mass="31048">SDLTEPTVESTMGMQEDLAVTRTVNLSTVIKRTLLDSDFRYTLFPLFYCVVFVLGLIANSYVLFVLQRMQDTKAMNEIRIYMANLTVTHLFFVCALPFCIGYYHHRGDWRFLCRVTGVFFFINTYCSVLFLAAISVNRYWAITRPLDATSSDHWRRGVAITAVIWALTLSMSMPHFFETGIQVDTGNVSRCFEVLVFFLVVVCNLLIARALLAPVPYPASGLQFIPAPGAVVGVFVVCFLPHRVVQGPWTLAVLEIKEGWGRMDWGQRTIANSSS</sequence>
<dbReference type="PROSITE" id="PS50262">
    <property type="entry name" value="G_PROTEIN_RECEP_F1_2"/>
    <property type="match status" value="1"/>
</dbReference>
<dbReference type="Pfam" id="PF00001">
    <property type="entry name" value="7tm_1"/>
    <property type="match status" value="1"/>
</dbReference>
<evidence type="ECO:0000256" key="3">
    <source>
        <dbReference type="ARBA" id="ARBA00016224"/>
    </source>
</evidence>
<keyword evidence="11 14" id="KW-0675">Receptor</keyword>
<organism evidence="17 18">
    <name type="scientific">Oncorhynchus tshawytscha</name>
    <name type="common">Chinook salmon</name>
    <name type="synonym">Salmo tshawytscha</name>
    <dbReference type="NCBI Taxonomy" id="74940"/>
    <lineage>
        <taxon>Eukaryota</taxon>
        <taxon>Metazoa</taxon>
        <taxon>Chordata</taxon>
        <taxon>Craniata</taxon>
        <taxon>Vertebrata</taxon>
        <taxon>Euteleostomi</taxon>
        <taxon>Actinopterygii</taxon>
        <taxon>Neopterygii</taxon>
        <taxon>Teleostei</taxon>
        <taxon>Protacanthopterygii</taxon>
        <taxon>Salmoniformes</taxon>
        <taxon>Salmonidae</taxon>
        <taxon>Salmoninae</taxon>
        <taxon>Oncorhynchus</taxon>
    </lineage>
</organism>
<name>A0A8C8IEI0_ONCTS</name>
<keyword evidence="12" id="KW-0325">Glycoprotein</keyword>
<keyword evidence="13 14" id="KW-0807">Transducer</keyword>
<accession>A0A8C8IEI0</accession>
<keyword evidence="4" id="KW-1003">Cell membrane</keyword>
<reference evidence="17" key="2">
    <citation type="submission" date="2025-09" db="UniProtKB">
        <authorList>
            <consortium name="Ensembl"/>
        </authorList>
    </citation>
    <scope>IDENTIFICATION</scope>
</reference>
<dbReference type="GO" id="GO:0006935">
    <property type="term" value="P:chemotaxis"/>
    <property type="evidence" value="ECO:0007669"/>
    <property type="project" value="UniProtKB-KW"/>
</dbReference>
<dbReference type="InterPro" id="IPR002282">
    <property type="entry name" value="PAF_rcpt"/>
</dbReference>
<protein>
    <recommendedName>
        <fullName evidence="3">Platelet-activating factor receptor</fullName>
    </recommendedName>
</protein>
<dbReference type="GeneTree" id="ENSGT01110000267167"/>
<evidence type="ECO:0000256" key="15">
    <source>
        <dbReference type="SAM" id="Phobius"/>
    </source>
</evidence>
<evidence type="ECO:0000256" key="1">
    <source>
        <dbReference type="ARBA" id="ARBA00004651"/>
    </source>
</evidence>
<dbReference type="GO" id="GO:0005886">
    <property type="term" value="C:plasma membrane"/>
    <property type="evidence" value="ECO:0007669"/>
    <property type="project" value="UniProtKB-SubCell"/>
</dbReference>
<comment type="subunit">
    <text evidence="2">Interacts with ARRB1.</text>
</comment>
<comment type="similarity">
    <text evidence="14">Belongs to the G-protein coupled receptor 1 family.</text>
</comment>
<feature type="transmembrane region" description="Helical" evidence="15">
    <location>
        <begin position="78"/>
        <end position="103"/>
    </location>
</feature>
<feature type="transmembrane region" description="Helical" evidence="15">
    <location>
        <begin position="194"/>
        <end position="212"/>
    </location>
</feature>
<evidence type="ECO:0000256" key="11">
    <source>
        <dbReference type="ARBA" id="ARBA00023170"/>
    </source>
</evidence>
<keyword evidence="5" id="KW-0145">Chemotaxis</keyword>
<evidence type="ECO:0000256" key="9">
    <source>
        <dbReference type="ARBA" id="ARBA00023136"/>
    </source>
</evidence>
<keyword evidence="7 15" id="KW-1133">Transmembrane helix</keyword>
<dbReference type="PRINTS" id="PR00237">
    <property type="entry name" value="GPCRRHODOPSN"/>
</dbReference>
<evidence type="ECO:0000256" key="7">
    <source>
        <dbReference type="ARBA" id="ARBA00022989"/>
    </source>
</evidence>
<keyword evidence="10" id="KW-1015">Disulfide bond</keyword>
<evidence type="ECO:0000256" key="8">
    <source>
        <dbReference type="ARBA" id="ARBA00023040"/>
    </source>
</evidence>
<dbReference type="InterPro" id="IPR000276">
    <property type="entry name" value="GPCR_Rhodpsn"/>
</dbReference>
<dbReference type="PRINTS" id="PR01153">
    <property type="entry name" value="PAFRECEPTOR"/>
</dbReference>
<feature type="transmembrane region" description="Helical" evidence="15">
    <location>
        <begin position="43"/>
        <end position="66"/>
    </location>
</feature>
<evidence type="ECO:0000259" key="16">
    <source>
        <dbReference type="PROSITE" id="PS50262"/>
    </source>
</evidence>
<keyword evidence="6 14" id="KW-0812">Transmembrane</keyword>
<dbReference type="Proteomes" id="UP000694402">
    <property type="component" value="Unassembled WGS sequence"/>
</dbReference>
<evidence type="ECO:0000256" key="5">
    <source>
        <dbReference type="ARBA" id="ARBA00022500"/>
    </source>
</evidence>
<dbReference type="Gene3D" id="1.20.1070.10">
    <property type="entry name" value="Rhodopsin 7-helix transmembrane proteins"/>
    <property type="match status" value="1"/>
</dbReference>
<evidence type="ECO:0000256" key="6">
    <source>
        <dbReference type="ARBA" id="ARBA00022692"/>
    </source>
</evidence>
<comment type="subcellular location">
    <subcellularLocation>
        <location evidence="1">Cell membrane</location>
        <topology evidence="1">Multi-pass membrane protein</topology>
    </subcellularLocation>
</comment>
<evidence type="ECO:0000313" key="18">
    <source>
        <dbReference type="Proteomes" id="UP000694402"/>
    </source>
</evidence>
<reference evidence="17" key="1">
    <citation type="submission" date="2025-08" db="UniProtKB">
        <authorList>
            <consortium name="Ensembl"/>
        </authorList>
    </citation>
    <scope>IDENTIFICATION</scope>
</reference>
<feature type="transmembrane region" description="Helical" evidence="15">
    <location>
        <begin position="224"/>
        <end position="242"/>
    </location>
</feature>
<dbReference type="InterPro" id="IPR017452">
    <property type="entry name" value="GPCR_Rhodpsn_7TM"/>
</dbReference>
<dbReference type="PROSITE" id="PS00237">
    <property type="entry name" value="G_PROTEIN_RECEP_F1_1"/>
    <property type="match status" value="1"/>
</dbReference>
<dbReference type="SUPFAM" id="SSF81321">
    <property type="entry name" value="Family A G protein-coupled receptor-like"/>
    <property type="match status" value="1"/>
</dbReference>
<dbReference type="PANTHER" id="PTHR24233">
    <property type="entry name" value="P2Y PURINOCEPTOR-RELATED G-PROTEIN COUPLED RECEPTOR"/>
    <property type="match status" value="1"/>
</dbReference>
<evidence type="ECO:0000256" key="4">
    <source>
        <dbReference type="ARBA" id="ARBA00022475"/>
    </source>
</evidence>
<feature type="domain" description="G-protein coupled receptors family 1 profile" evidence="16">
    <location>
        <begin position="58"/>
        <end position="217"/>
    </location>
</feature>
<keyword evidence="18" id="KW-1185">Reference proteome</keyword>
<dbReference type="AlphaFoldDB" id="A0A8C8IEI0"/>
<evidence type="ECO:0000256" key="2">
    <source>
        <dbReference type="ARBA" id="ARBA00011145"/>
    </source>
</evidence>
<dbReference type="Ensembl" id="ENSOTST00005084888.2">
    <property type="protein sequence ID" value="ENSOTSP00005078348.1"/>
    <property type="gene ID" value="ENSOTSG00005036887.2"/>
</dbReference>
<proteinExistence type="inferred from homology"/>
<evidence type="ECO:0000313" key="17">
    <source>
        <dbReference type="Ensembl" id="ENSOTSP00005078348.1"/>
    </source>
</evidence>
<evidence type="ECO:0000256" key="10">
    <source>
        <dbReference type="ARBA" id="ARBA00023157"/>
    </source>
</evidence>
<evidence type="ECO:0000256" key="12">
    <source>
        <dbReference type="ARBA" id="ARBA00023180"/>
    </source>
</evidence>
<dbReference type="PANTHER" id="PTHR24233:SF6">
    <property type="entry name" value="PLATELET-ACTIVATING FACTOR RECEPTOR"/>
    <property type="match status" value="1"/>
</dbReference>